<evidence type="ECO:0000259" key="7">
    <source>
        <dbReference type="Pfam" id="PF22740"/>
    </source>
</evidence>
<dbReference type="EMBL" id="AEDQ01000033">
    <property type="protein sequence ID" value="EFL43640.1"/>
    <property type="molecule type" value="Genomic_DNA"/>
</dbReference>
<evidence type="ECO:0000256" key="1">
    <source>
        <dbReference type="ARBA" id="ARBA00022741"/>
    </source>
</evidence>
<dbReference type="InterPro" id="IPR053931">
    <property type="entry name" value="RapZ_C"/>
</dbReference>
<keyword evidence="3 4" id="KW-0342">GTP-binding</keyword>
<comment type="caution">
    <text evidence="8">The sequence shown here is derived from an EMBL/GenBank/DDBJ whole genome shotgun (WGS) entry which is preliminary data.</text>
</comment>
<feature type="domain" description="RapZ-like N-terminal" evidence="6">
    <location>
        <begin position="46"/>
        <end position="201"/>
    </location>
</feature>
<feature type="domain" description="RapZ C-terminal" evidence="7">
    <location>
        <begin position="210"/>
        <end position="328"/>
    </location>
</feature>
<organism evidence="8 9">
    <name type="scientific">Fannyhessea vaginae PB189-T1-4</name>
    <dbReference type="NCBI Taxonomy" id="866774"/>
    <lineage>
        <taxon>Bacteria</taxon>
        <taxon>Bacillati</taxon>
        <taxon>Actinomycetota</taxon>
        <taxon>Coriobacteriia</taxon>
        <taxon>Coriobacteriales</taxon>
        <taxon>Atopobiaceae</taxon>
        <taxon>Fannyhessea</taxon>
    </lineage>
</organism>
<feature type="region of interest" description="Disordered" evidence="5">
    <location>
        <begin position="1"/>
        <end position="32"/>
    </location>
</feature>
<name>A0ABP2IYX9_9ACTN</name>
<evidence type="ECO:0000256" key="3">
    <source>
        <dbReference type="ARBA" id="ARBA00023134"/>
    </source>
</evidence>
<dbReference type="Pfam" id="PF22740">
    <property type="entry name" value="PapZ_C"/>
    <property type="match status" value="1"/>
</dbReference>
<feature type="compositionally biased region" description="Low complexity" evidence="5">
    <location>
        <begin position="8"/>
        <end position="24"/>
    </location>
</feature>
<dbReference type="SUPFAM" id="SSF52540">
    <property type="entry name" value="P-loop containing nucleoside triphosphate hydrolases"/>
    <property type="match status" value="1"/>
</dbReference>
<evidence type="ECO:0000313" key="9">
    <source>
        <dbReference type="Proteomes" id="UP000004431"/>
    </source>
</evidence>
<sequence length="341" mass="37720">MSHPFYGDASNACDASNASTLSESSESRESREPNIAASTLTLHIPDVVVITGMSGSGRTQALHVFEDMGYYCIDNLPPRLILSLAQVVGINTGASRHLAVTCDLRSQGLFDELLDALDQLKVASFSVQVLFLDCADDILIRRYSGTRRRHPLAHAGEHITHALARERKQLEGVRSRADLIIDTSHLRTQALRTLIHTHYSDKSEIQLLGVNVFSFGFKYGAPIEADVVIDVRFLPNPFYDPVMRTLTGKDPQVANFVLHNEVTKRFMVAWFNLLDVVMPGYIAEGKTQLSIGIGCTGGQHRSVAIAEKTAEYLSTKQYNVVVSHRDLHLAGNARTHTDEQH</sequence>
<dbReference type="PANTHER" id="PTHR30448">
    <property type="entry name" value="RNASE ADAPTER PROTEIN RAPZ"/>
    <property type="match status" value="1"/>
</dbReference>
<evidence type="ECO:0000259" key="6">
    <source>
        <dbReference type="Pfam" id="PF03668"/>
    </source>
</evidence>
<dbReference type="HAMAP" id="MF_00636">
    <property type="entry name" value="RapZ_like"/>
    <property type="match status" value="1"/>
</dbReference>
<evidence type="ECO:0000256" key="5">
    <source>
        <dbReference type="SAM" id="MobiDB-lite"/>
    </source>
</evidence>
<dbReference type="RefSeq" id="WP_006304772.1">
    <property type="nucleotide sequence ID" value="NZ_AEDQ01000033.1"/>
</dbReference>
<proteinExistence type="inferred from homology"/>
<reference evidence="8 9" key="1">
    <citation type="submission" date="2010-08" db="EMBL/GenBank/DDBJ databases">
        <authorList>
            <person name="Durkin A.S."/>
            <person name="Madupu R."/>
            <person name="Torralba M."/>
            <person name="Gillis M."/>
            <person name="Methe B."/>
            <person name="Sutton G."/>
            <person name="Nelson K.E."/>
        </authorList>
    </citation>
    <scope>NUCLEOTIDE SEQUENCE [LARGE SCALE GENOMIC DNA]</scope>
    <source>
        <strain evidence="8 9">PB189-T1-4</strain>
    </source>
</reference>
<dbReference type="InterPro" id="IPR005337">
    <property type="entry name" value="RapZ-like"/>
</dbReference>
<dbReference type="InterPro" id="IPR027417">
    <property type="entry name" value="P-loop_NTPase"/>
</dbReference>
<evidence type="ECO:0000256" key="2">
    <source>
        <dbReference type="ARBA" id="ARBA00022840"/>
    </source>
</evidence>
<keyword evidence="9" id="KW-1185">Reference proteome</keyword>
<dbReference type="InterPro" id="IPR053930">
    <property type="entry name" value="RapZ-like_N"/>
</dbReference>
<feature type="binding site" evidence="4">
    <location>
        <begin position="103"/>
        <end position="106"/>
    </location>
    <ligand>
        <name>GTP</name>
        <dbReference type="ChEBI" id="CHEBI:37565"/>
    </ligand>
</feature>
<dbReference type="PIRSF" id="PIRSF005052">
    <property type="entry name" value="P-loopkin"/>
    <property type="match status" value="1"/>
</dbReference>
<keyword evidence="2 4" id="KW-0067">ATP-binding</keyword>
<keyword evidence="1 4" id="KW-0547">Nucleotide-binding</keyword>
<gene>
    <name evidence="8" type="ORF">HMPREF9248_0715</name>
</gene>
<evidence type="ECO:0000313" key="8">
    <source>
        <dbReference type="EMBL" id="EFL43640.1"/>
    </source>
</evidence>
<feature type="binding site" evidence="4">
    <location>
        <begin position="52"/>
        <end position="59"/>
    </location>
    <ligand>
        <name>ATP</name>
        <dbReference type="ChEBI" id="CHEBI:30616"/>
    </ligand>
</feature>
<dbReference type="Proteomes" id="UP000004431">
    <property type="component" value="Unassembled WGS sequence"/>
</dbReference>
<protein>
    <recommendedName>
        <fullName evidence="10">Nucleotide-binding protein</fullName>
    </recommendedName>
</protein>
<evidence type="ECO:0000256" key="4">
    <source>
        <dbReference type="HAMAP-Rule" id="MF_00636"/>
    </source>
</evidence>
<accession>A0ABP2IYX9</accession>
<dbReference type="NCBIfam" id="NF003828">
    <property type="entry name" value="PRK05416.1"/>
    <property type="match status" value="1"/>
</dbReference>
<dbReference type="PANTHER" id="PTHR30448:SF0">
    <property type="entry name" value="RNASE ADAPTER PROTEIN RAPZ"/>
    <property type="match status" value="1"/>
</dbReference>
<dbReference type="Pfam" id="PF03668">
    <property type="entry name" value="RapZ-like_N"/>
    <property type="match status" value="1"/>
</dbReference>
<evidence type="ECO:0008006" key="10">
    <source>
        <dbReference type="Google" id="ProtNLM"/>
    </source>
</evidence>